<dbReference type="EMBL" id="OX465084">
    <property type="protein sequence ID" value="CAI9298715.1"/>
    <property type="molecule type" value="Genomic_DNA"/>
</dbReference>
<accession>A0AA35ZTP6</accession>
<evidence type="ECO:0000313" key="1">
    <source>
        <dbReference type="EMBL" id="CAI9298715.1"/>
    </source>
</evidence>
<proteinExistence type="predicted"/>
<dbReference type="Proteomes" id="UP001177003">
    <property type="component" value="Chromosome 8"/>
</dbReference>
<protein>
    <submittedName>
        <fullName evidence="1">Uncharacterized protein</fullName>
    </submittedName>
</protein>
<dbReference type="AlphaFoldDB" id="A0AA35ZTP6"/>
<gene>
    <name evidence="1" type="ORF">LSALG_LOCUS37462</name>
</gene>
<organism evidence="1 2">
    <name type="scientific">Lactuca saligna</name>
    <name type="common">Willowleaf lettuce</name>
    <dbReference type="NCBI Taxonomy" id="75948"/>
    <lineage>
        <taxon>Eukaryota</taxon>
        <taxon>Viridiplantae</taxon>
        <taxon>Streptophyta</taxon>
        <taxon>Embryophyta</taxon>
        <taxon>Tracheophyta</taxon>
        <taxon>Spermatophyta</taxon>
        <taxon>Magnoliopsida</taxon>
        <taxon>eudicotyledons</taxon>
        <taxon>Gunneridae</taxon>
        <taxon>Pentapetalae</taxon>
        <taxon>asterids</taxon>
        <taxon>campanulids</taxon>
        <taxon>Asterales</taxon>
        <taxon>Asteraceae</taxon>
        <taxon>Cichorioideae</taxon>
        <taxon>Cichorieae</taxon>
        <taxon>Lactucinae</taxon>
        <taxon>Lactuca</taxon>
    </lineage>
</organism>
<name>A0AA35ZTP6_LACSI</name>
<sequence length="163" mass="17313">MNATLTSLSAKEEQNFGELVGLLKELKAFSSNSVSPIISQEFLSQKFSHFEAILHKNLIPLLRISSLLPTVSDAPPAFTRVQGGEKTEQIKAGEQAKSCEGMKTTTEDAKVVGKIYPSKVVAKATVVSAGPGIEKEGGGNTSLADKHGVDGVKVMALKMHGLY</sequence>
<reference evidence="1" key="1">
    <citation type="submission" date="2023-04" db="EMBL/GenBank/DDBJ databases">
        <authorList>
            <person name="Vijverberg K."/>
            <person name="Xiong W."/>
            <person name="Schranz E."/>
        </authorList>
    </citation>
    <scope>NUCLEOTIDE SEQUENCE</scope>
</reference>
<keyword evidence="2" id="KW-1185">Reference proteome</keyword>
<evidence type="ECO:0000313" key="2">
    <source>
        <dbReference type="Proteomes" id="UP001177003"/>
    </source>
</evidence>